<dbReference type="EMBL" id="JAIWYP010000001">
    <property type="protein sequence ID" value="KAH3887517.1"/>
    <property type="molecule type" value="Genomic_DNA"/>
</dbReference>
<reference evidence="1" key="1">
    <citation type="journal article" date="2019" name="bioRxiv">
        <title>The Genome of the Zebra Mussel, Dreissena polymorpha: A Resource for Invasive Species Research.</title>
        <authorList>
            <person name="McCartney M.A."/>
            <person name="Auch B."/>
            <person name="Kono T."/>
            <person name="Mallez S."/>
            <person name="Zhang Y."/>
            <person name="Obille A."/>
            <person name="Becker A."/>
            <person name="Abrahante J.E."/>
            <person name="Garbe J."/>
            <person name="Badalamenti J.P."/>
            <person name="Herman A."/>
            <person name="Mangelson H."/>
            <person name="Liachko I."/>
            <person name="Sullivan S."/>
            <person name="Sone E.D."/>
            <person name="Koren S."/>
            <person name="Silverstein K.A.T."/>
            <person name="Beckman K.B."/>
            <person name="Gohl D.M."/>
        </authorList>
    </citation>
    <scope>NUCLEOTIDE SEQUENCE</scope>
    <source>
        <strain evidence="1">Duluth1</strain>
        <tissue evidence="1">Whole animal</tissue>
    </source>
</reference>
<dbReference type="Proteomes" id="UP000828390">
    <property type="component" value="Unassembled WGS sequence"/>
</dbReference>
<organism evidence="1 2">
    <name type="scientific">Dreissena polymorpha</name>
    <name type="common">Zebra mussel</name>
    <name type="synonym">Mytilus polymorpha</name>
    <dbReference type="NCBI Taxonomy" id="45954"/>
    <lineage>
        <taxon>Eukaryota</taxon>
        <taxon>Metazoa</taxon>
        <taxon>Spiralia</taxon>
        <taxon>Lophotrochozoa</taxon>
        <taxon>Mollusca</taxon>
        <taxon>Bivalvia</taxon>
        <taxon>Autobranchia</taxon>
        <taxon>Heteroconchia</taxon>
        <taxon>Euheterodonta</taxon>
        <taxon>Imparidentia</taxon>
        <taxon>Neoheterodontei</taxon>
        <taxon>Myida</taxon>
        <taxon>Dreissenoidea</taxon>
        <taxon>Dreissenidae</taxon>
        <taxon>Dreissena</taxon>
    </lineage>
</organism>
<evidence type="ECO:0000313" key="1">
    <source>
        <dbReference type="EMBL" id="KAH3887517.1"/>
    </source>
</evidence>
<name>A0A9D4N6B5_DREPO</name>
<accession>A0A9D4N6B5</accession>
<reference evidence="1" key="2">
    <citation type="submission" date="2020-11" db="EMBL/GenBank/DDBJ databases">
        <authorList>
            <person name="McCartney M.A."/>
            <person name="Auch B."/>
            <person name="Kono T."/>
            <person name="Mallez S."/>
            <person name="Becker A."/>
            <person name="Gohl D.M."/>
            <person name="Silverstein K.A.T."/>
            <person name="Koren S."/>
            <person name="Bechman K.B."/>
            <person name="Herman A."/>
            <person name="Abrahante J.E."/>
            <person name="Garbe J."/>
        </authorList>
    </citation>
    <scope>NUCLEOTIDE SEQUENCE</scope>
    <source>
        <strain evidence="1">Duluth1</strain>
        <tissue evidence="1">Whole animal</tissue>
    </source>
</reference>
<gene>
    <name evidence="1" type="ORF">DPMN_011534</name>
</gene>
<dbReference type="AlphaFoldDB" id="A0A9D4N6B5"/>
<comment type="caution">
    <text evidence="1">The sequence shown here is derived from an EMBL/GenBank/DDBJ whole genome shotgun (WGS) entry which is preliminary data.</text>
</comment>
<evidence type="ECO:0000313" key="2">
    <source>
        <dbReference type="Proteomes" id="UP000828390"/>
    </source>
</evidence>
<protein>
    <submittedName>
        <fullName evidence="1">Uncharacterized protein</fullName>
    </submittedName>
</protein>
<sequence>MCAGLNEYSQDNVCLDGQPQCVPGLMNTLTRWPAPMCAGFNEYSQDNVCLDGQPQCVPGLMNTLKTMSA</sequence>
<proteinExistence type="predicted"/>
<keyword evidence="2" id="KW-1185">Reference proteome</keyword>